<accession>A0A9D3MIC6</accession>
<reference evidence="2" key="1">
    <citation type="submission" date="2021-01" db="EMBL/GenBank/DDBJ databases">
        <title>A chromosome-scale assembly of European eel, Anguilla anguilla.</title>
        <authorList>
            <person name="Henkel C."/>
            <person name="Jong-Raadsen S.A."/>
            <person name="Dufour S."/>
            <person name="Weltzien F.-A."/>
            <person name="Palstra A.P."/>
            <person name="Pelster B."/>
            <person name="Spaink H.P."/>
            <person name="Van Den Thillart G.E."/>
            <person name="Jansen H."/>
            <person name="Zahm M."/>
            <person name="Klopp C."/>
            <person name="Cedric C."/>
            <person name="Louis A."/>
            <person name="Berthelot C."/>
            <person name="Parey E."/>
            <person name="Roest Crollius H."/>
            <person name="Montfort J."/>
            <person name="Robinson-Rechavi M."/>
            <person name="Bucao C."/>
            <person name="Bouchez O."/>
            <person name="Gislard M."/>
            <person name="Lluch J."/>
            <person name="Milhes M."/>
            <person name="Lampietro C."/>
            <person name="Lopez Roques C."/>
            <person name="Donnadieu C."/>
            <person name="Braasch I."/>
            <person name="Desvignes T."/>
            <person name="Postlethwait J."/>
            <person name="Bobe J."/>
            <person name="Guiguen Y."/>
            <person name="Dirks R."/>
        </authorList>
    </citation>
    <scope>NUCLEOTIDE SEQUENCE</scope>
    <source>
        <strain evidence="2">Tag_6206</strain>
        <tissue evidence="2">Liver</tissue>
    </source>
</reference>
<feature type="compositionally biased region" description="Low complexity" evidence="1">
    <location>
        <begin position="457"/>
        <end position="467"/>
    </location>
</feature>
<feature type="region of interest" description="Disordered" evidence="1">
    <location>
        <begin position="408"/>
        <end position="494"/>
    </location>
</feature>
<keyword evidence="3" id="KW-1185">Reference proteome</keyword>
<comment type="caution">
    <text evidence="2">The sequence shown here is derived from an EMBL/GenBank/DDBJ whole genome shotgun (WGS) entry which is preliminary data.</text>
</comment>
<name>A0A9D3MIC6_ANGAN</name>
<evidence type="ECO:0000313" key="2">
    <source>
        <dbReference type="EMBL" id="KAG5846578.1"/>
    </source>
</evidence>
<feature type="region of interest" description="Disordered" evidence="1">
    <location>
        <begin position="163"/>
        <end position="184"/>
    </location>
</feature>
<dbReference type="Proteomes" id="UP001044222">
    <property type="component" value="Unassembled WGS sequence"/>
</dbReference>
<feature type="compositionally biased region" description="Basic and acidic residues" evidence="1">
    <location>
        <begin position="408"/>
        <end position="421"/>
    </location>
</feature>
<dbReference type="AlphaFoldDB" id="A0A9D3MIC6"/>
<dbReference type="EMBL" id="JAFIRN010000006">
    <property type="protein sequence ID" value="KAG5846578.1"/>
    <property type="molecule type" value="Genomic_DNA"/>
</dbReference>
<feature type="compositionally biased region" description="Polar residues" evidence="1">
    <location>
        <begin position="422"/>
        <end position="442"/>
    </location>
</feature>
<evidence type="ECO:0000313" key="3">
    <source>
        <dbReference type="Proteomes" id="UP001044222"/>
    </source>
</evidence>
<dbReference type="PANTHER" id="PTHR34488">
    <property type="entry name" value="SI:CH211-245H14.1-RELATED"/>
    <property type="match status" value="1"/>
</dbReference>
<feature type="compositionally biased region" description="Polar residues" evidence="1">
    <location>
        <begin position="475"/>
        <end position="488"/>
    </location>
</feature>
<protein>
    <submittedName>
        <fullName evidence="2">Uncharacterized protein</fullName>
    </submittedName>
</protein>
<dbReference type="PANTHER" id="PTHR34488:SF1">
    <property type="entry name" value="SI:CH211-245H14.1-RELATED"/>
    <property type="match status" value="1"/>
</dbReference>
<sequence>MFKQPKMVKIFTTVTGDTSNAHRTFVDNVAAKVPLTEVQRWEECDVIMKFCPVSSRPGPDIDAALKDIPANKPAVLVVMHHTYDPNRSVYDSSNYVKQSDVLSVDCLFYESKGLFRCPANEEAVEKTITHIRKYSKERLPAPVLTEQGEKQGAPGNENELRLHQRGEKQVAPGNENELRGYQRTSSLREKISNISQRAAENLCAAGVSDAQIFTLTLPELTELLPGKENFQKRREIMELIRQHFETSSLREKISNISQTAAENLRAAGVSDAQIFTLTLPELTELLPGMENFQKRREIMELIRQHFETSSLREKISNISQRAAENLRGVSDAQISTLTLPKLTELLPGMENFQKRREIMDLIRQHFELQVSEVLREHRRLLKEQERQLQAALETTRLRIGLLDKLAKREELPGKQPREGTKSPESVASNGEPSRSSPLNQNPRAPRADHPAVLLDENPTSSSRNYNSSPPPVSSTAVQTDKNATSSSPVKVHISGDPPMGRSIFLNKLGVRITDSSLEQCSVILSLCPVTSLSEREIRAALSKIPGEHTSSVIFPLRFKK</sequence>
<evidence type="ECO:0000256" key="1">
    <source>
        <dbReference type="SAM" id="MobiDB-lite"/>
    </source>
</evidence>
<organism evidence="2 3">
    <name type="scientific">Anguilla anguilla</name>
    <name type="common">European freshwater eel</name>
    <name type="synonym">Muraena anguilla</name>
    <dbReference type="NCBI Taxonomy" id="7936"/>
    <lineage>
        <taxon>Eukaryota</taxon>
        <taxon>Metazoa</taxon>
        <taxon>Chordata</taxon>
        <taxon>Craniata</taxon>
        <taxon>Vertebrata</taxon>
        <taxon>Euteleostomi</taxon>
        <taxon>Actinopterygii</taxon>
        <taxon>Neopterygii</taxon>
        <taxon>Teleostei</taxon>
        <taxon>Anguilliformes</taxon>
        <taxon>Anguillidae</taxon>
        <taxon>Anguilla</taxon>
    </lineage>
</organism>
<gene>
    <name evidence="2" type="ORF">ANANG_G00116480</name>
</gene>
<proteinExistence type="predicted"/>